<gene>
    <name evidence="1" type="ORF">CBZ_10580</name>
</gene>
<evidence type="ECO:0000313" key="1">
    <source>
        <dbReference type="EMBL" id="GCE76002.1"/>
    </source>
</evidence>
<dbReference type="Proteomes" id="UP000289954">
    <property type="component" value="Unassembled WGS sequence"/>
</dbReference>
<protein>
    <submittedName>
        <fullName evidence="1">Uncharacterized protein</fullName>
    </submittedName>
</protein>
<dbReference type="RefSeq" id="WP_130780607.1">
    <property type="nucleotide sequence ID" value="NZ_BIMR01000065.1"/>
</dbReference>
<proteinExistence type="predicted"/>
<dbReference type="AlphaFoldDB" id="A0A402DPC2"/>
<reference evidence="1 2" key="1">
    <citation type="submission" date="2019-01" db="EMBL/GenBank/DDBJ databases">
        <title>Draft genome sequence of Cellulomonas takizawaensis strain TKZ-21.</title>
        <authorList>
            <person name="Yamamura H."/>
            <person name="Hayashi T."/>
            <person name="Hamada M."/>
            <person name="Serisawa Y."/>
            <person name="Matsuyama K."/>
            <person name="Nakagawa Y."/>
            <person name="Otoguro M."/>
            <person name="Yanagida F."/>
            <person name="Hayakawa M."/>
        </authorList>
    </citation>
    <scope>NUCLEOTIDE SEQUENCE [LARGE SCALE GENOMIC DNA]</scope>
    <source>
        <strain evidence="1 2">NBRC12680</strain>
    </source>
</reference>
<sequence length="401" mass="44430">MSEEARAWRAAGHDGHARAEWQALAADVAERRSQKAPNALEWSLVWRACRFSHADARHWCELRVPLDVLPVCAALARDHALEPWYVNRWAEAIGALGTEEVVLIGELHRAGWSPAALDMLATAPSPSRVEPADLLRSLVDLPPAAVLDGVRAGLDLCAAVVLAERAQSEGSVDALLEGLIAIRPLTPEVGARINVAITDIGEDIPPGAWQTVASPDARVIKSARESLPTPLWDEFLAGDFPVPLPPVVDDPTGGNADAWNRTEDAWDNVDPPEDRAVQPLMAWSDQHRMDALRSYLSDYLRFLDPRDFVKLSWPPVGYLTSAGAWWDQWSEECDEHRNQRVDGCDQCAGPRTSPDASHEPATWSWSVSVTTYRHDDESESSEHEWWQVAETVVDPRLVHFD</sequence>
<name>A0A402DPC2_9CELL</name>
<comment type="caution">
    <text evidence="1">The sequence shown here is derived from an EMBL/GenBank/DDBJ whole genome shotgun (WGS) entry which is preliminary data.</text>
</comment>
<organism evidence="1 2">
    <name type="scientific">Cellulomonas biazotea</name>
    <dbReference type="NCBI Taxonomy" id="1709"/>
    <lineage>
        <taxon>Bacteria</taxon>
        <taxon>Bacillati</taxon>
        <taxon>Actinomycetota</taxon>
        <taxon>Actinomycetes</taxon>
        <taxon>Micrococcales</taxon>
        <taxon>Cellulomonadaceae</taxon>
        <taxon>Cellulomonas</taxon>
    </lineage>
</organism>
<evidence type="ECO:0000313" key="2">
    <source>
        <dbReference type="Proteomes" id="UP000289954"/>
    </source>
</evidence>
<dbReference type="OrthoDB" id="4543971at2"/>
<keyword evidence="2" id="KW-1185">Reference proteome</keyword>
<dbReference type="EMBL" id="BIMR01000065">
    <property type="protein sequence ID" value="GCE76002.1"/>
    <property type="molecule type" value="Genomic_DNA"/>
</dbReference>
<accession>A0A402DPC2</accession>